<gene>
    <name evidence="11" type="primary">ddlA_2</name>
    <name evidence="11" type="ORF">SDC9_32388</name>
</gene>
<evidence type="ECO:0000256" key="8">
    <source>
        <dbReference type="ARBA" id="ARBA00022984"/>
    </source>
</evidence>
<dbReference type="PIRSF" id="PIRSF039102">
    <property type="entry name" value="Ddl/VanB"/>
    <property type="match status" value="1"/>
</dbReference>
<dbReference type="InterPro" id="IPR000291">
    <property type="entry name" value="D-Ala_lig_Van_CS"/>
</dbReference>
<dbReference type="SUPFAM" id="SSF52440">
    <property type="entry name" value="PreATP-grasp domain"/>
    <property type="match status" value="1"/>
</dbReference>
<evidence type="ECO:0000256" key="2">
    <source>
        <dbReference type="ARBA" id="ARBA00010871"/>
    </source>
</evidence>
<evidence type="ECO:0000256" key="5">
    <source>
        <dbReference type="ARBA" id="ARBA00022741"/>
    </source>
</evidence>
<protein>
    <submittedName>
        <fullName evidence="11">D-alanine--D-alanine ligase A</fullName>
        <ecNumber evidence="11">6.3.2.4</ecNumber>
    </submittedName>
</protein>
<dbReference type="GO" id="GO:0008360">
    <property type="term" value="P:regulation of cell shape"/>
    <property type="evidence" value="ECO:0007669"/>
    <property type="project" value="UniProtKB-KW"/>
</dbReference>
<dbReference type="Pfam" id="PF01820">
    <property type="entry name" value="Dala_Dala_lig_N"/>
    <property type="match status" value="1"/>
</dbReference>
<dbReference type="InterPro" id="IPR011095">
    <property type="entry name" value="Dala_Dala_lig_C"/>
</dbReference>
<dbReference type="Gene3D" id="3.40.50.20">
    <property type="match status" value="1"/>
</dbReference>
<comment type="caution">
    <text evidence="11">The sequence shown here is derived from an EMBL/GenBank/DDBJ whole genome shotgun (WGS) entry which is preliminary data.</text>
</comment>
<keyword evidence="8" id="KW-0573">Peptidoglycan synthesis</keyword>
<sequence>MKKLSIALVYGGDSSEAEVSVKSGKHVLSHIDRDLFDVHEVHLSGSEWRVVAESDVICDIDKADFSFMMDGQKVKFDTALIMIHGTPGENGLLQAYFEMIGMRYTTCPSTVSAITFDKYACKCFLRDTGIALAKEILLHRRETPDEERIISKLGLPLFVKPNVGGSSFGVTKVKSREELKGALEAAFAEADSILAEEYIKGREMTNGVFESDGELVKLPVTEIIPDNEFFDYEAKYLGASREICPAVIPDKLSEKIQKTTHKIYRYLGCRGVVRVDYIVREEDIFFLEINTVPGMTEMSLVPQQVRSAGMSIKDFITKLIYSSLK</sequence>
<reference evidence="11" key="1">
    <citation type="submission" date="2019-08" db="EMBL/GenBank/DDBJ databases">
        <authorList>
            <person name="Kucharzyk K."/>
            <person name="Murdoch R.W."/>
            <person name="Higgins S."/>
            <person name="Loffler F."/>
        </authorList>
    </citation>
    <scope>NUCLEOTIDE SEQUENCE</scope>
</reference>
<dbReference type="PANTHER" id="PTHR23132">
    <property type="entry name" value="D-ALANINE--D-ALANINE LIGASE"/>
    <property type="match status" value="1"/>
</dbReference>
<evidence type="ECO:0000256" key="7">
    <source>
        <dbReference type="ARBA" id="ARBA00022960"/>
    </source>
</evidence>
<dbReference type="HAMAP" id="MF_00047">
    <property type="entry name" value="Dala_Dala_lig"/>
    <property type="match status" value="1"/>
</dbReference>
<dbReference type="AlphaFoldDB" id="A0A644V4Z1"/>
<dbReference type="InterPro" id="IPR016185">
    <property type="entry name" value="PreATP-grasp_dom_sf"/>
</dbReference>
<dbReference type="NCBIfam" id="NF002378">
    <property type="entry name" value="PRK01372.1"/>
    <property type="match status" value="1"/>
</dbReference>
<evidence type="ECO:0000256" key="6">
    <source>
        <dbReference type="ARBA" id="ARBA00022840"/>
    </source>
</evidence>
<dbReference type="GO" id="GO:0046872">
    <property type="term" value="F:metal ion binding"/>
    <property type="evidence" value="ECO:0007669"/>
    <property type="project" value="InterPro"/>
</dbReference>
<evidence type="ECO:0000256" key="4">
    <source>
        <dbReference type="ARBA" id="ARBA00022598"/>
    </source>
</evidence>
<dbReference type="NCBIfam" id="TIGR01205">
    <property type="entry name" value="D_ala_D_alaTIGR"/>
    <property type="match status" value="1"/>
</dbReference>
<comment type="similarity">
    <text evidence="2">Belongs to the D-alanine--D-alanine ligase family.</text>
</comment>
<dbReference type="GO" id="GO:0071555">
    <property type="term" value="P:cell wall organization"/>
    <property type="evidence" value="ECO:0007669"/>
    <property type="project" value="UniProtKB-KW"/>
</dbReference>
<keyword evidence="3" id="KW-0963">Cytoplasm</keyword>
<evidence type="ECO:0000313" key="11">
    <source>
        <dbReference type="EMBL" id="MPL86408.1"/>
    </source>
</evidence>
<dbReference type="EMBL" id="VSSQ01000221">
    <property type="protein sequence ID" value="MPL86408.1"/>
    <property type="molecule type" value="Genomic_DNA"/>
</dbReference>
<keyword evidence="9" id="KW-0961">Cell wall biogenesis/degradation</keyword>
<organism evidence="11">
    <name type="scientific">bioreactor metagenome</name>
    <dbReference type="NCBI Taxonomy" id="1076179"/>
    <lineage>
        <taxon>unclassified sequences</taxon>
        <taxon>metagenomes</taxon>
        <taxon>ecological metagenomes</taxon>
    </lineage>
</organism>
<dbReference type="PROSITE" id="PS50975">
    <property type="entry name" value="ATP_GRASP"/>
    <property type="match status" value="1"/>
</dbReference>
<dbReference type="Pfam" id="PF07478">
    <property type="entry name" value="Dala_Dala_lig_C"/>
    <property type="match status" value="1"/>
</dbReference>
<dbReference type="InterPro" id="IPR005905">
    <property type="entry name" value="D_ala_D_ala"/>
</dbReference>
<accession>A0A644V4Z1</accession>
<dbReference type="Gene3D" id="3.30.470.20">
    <property type="entry name" value="ATP-grasp fold, B domain"/>
    <property type="match status" value="1"/>
</dbReference>
<comment type="subcellular location">
    <subcellularLocation>
        <location evidence="1">Cytoplasm</location>
    </subcellularLocation>
</comment>
<dbReference type="GO" id="GO:0009252">
    <property type="term" value="P:peptidoglycan biosynthetic process"/>
    <property type="evidence" value="ECO:0007669"/>
    <property type="project" value="UniProtKB-KW"/>
</dbReference>
<evidence type="ECO:0000256" key="1">
    <source>
        <dbReference type="ARBA" id="ARBA00004496"/>
    </source>
</evidence>
<dbReference type="GO" id="GO:0005737">
    <property type="term" value="C:cytoplasm"/>
    <property type="evidence" value="ECO:0007669"/>
    <property type="project" value="UniProtKB-SubCell"/>
</dbReference>
<dbReference type="InterPro" id="IPR013815">
    <property type="entry name" value="ATP_grasp_subdomain_1"/>
</dbReference>
<proteinExistence type="inferred from homology"/>
<evidence type="ECO:0000256" key="9">
    <source>
        <dbReference type="ARBA" id="ARBA00023316"/>
    </source>
</evidence>
<dbReference type="NCBIfam" id="NF002527">
    <property type="entry name" value="PRK01966.1-3"/>
    <property type="match status" value="1"/>
</dbReference>
<dbReference type="GO" id="GO:0005524">
    <property type="term" value="F:ATP binding"/>
    <property type="evidence" value="ECO:0007669"/>
    <property type="project" value="UniProtKB-KW"/>
</dbReference>
<keyword evidence="4 11" id="KW-0436">Ligase</keyword>
<dbReference type="SUPFAM" id="SSF56059">
    <property type="entry name" value="Glutathione synthetase ATP-binding domain-like"/>
    <property type="match status" value="1"/>
</dbReference>
<dbReference type="GO" id="GO:0008716">
    <property type="term" value="F:D-alanine-D-alanine ligase activity"/>
    <property type="evidence" value="ECO:0007669"/>
    <property type="project" value="UniProtKB-EC"/>
</dbReference>
<keyword evidence="7" id="KW-0133">Cell shape</keyword>
<dbReference type="PANTHER" id="PTHR23132:SF23">
    <property type="entry name" value="D-ALANINE--D-ALANINE LIGASE B"/>
    <property type="match status" value="1"/>
</dbReference>
<evidence type="ECO:0000256" key="3">
    <source>
        <dbReference type="ARBA" id="ARBA00022490"/>
    </source>
</evidence>
<dbReference type="InterPro" id="IPR011127">
    <property type="entry name" value="Dala_Dala_lig_N"/>
</dbReference>
<keyword evidence="6" id="KW-0067">ATP-binding</keyword>
<feature type="domain" description="ATP-grasp" evidence="10">
    <location>
        <begin position="122"/>
        <end position="321"/>
    </location>
</feature>
<dbReference type="Gene3D" id="3.30.1490.20">
    <property type="entry name" value="ATP-grasp fold, A domain"/>
    <property type="match status" value="1"/>
</dbReference>
<name>A0A644V4Z1_9ZZZZ</name>
<evidence type="ECO:0000259" key="10">
    <source>
        <dbReference type="PROSITE" id="PS50975"/>
    </source>
</evidence>
<dbReference type="EC" id="6.3.2.4" evidence="11"/>
<dbReference type="InterPro" id="IPR011761">
    <property type="entry name" value="ATP-grasp"/>
</dbReference>
<dbReference type="PROSITE" id="PS00844">
    <property type="entry name" value="DALA_DALA_LIGASE_2"/>
    <property type="match status" value="1"/>
</dbReference>
<dbReference type="PROSITE" id="PS00843">
    <property type="entry name" value="DALA_DALA_LIGASE_1"/>
    <property type="match status" value="1"/>
</dbReference>
<keyword evidence="5" id="KW-0547">Nucleotide-binding</keyword>